<evidence type="ECO:0000313" key="3">
    <source>
        <dbReference type="EMBL" id="REG37708.1"/>
    </source>
</evidence>
<protein>
    <submittedName>
        <fullName evidence="2">Acyl-coa dehydrogenase fade36</fullName>
    </submittedName>
    <submittedName>
        <fullName evidence="3">Aminoglycoside phosphotransferase (APT) family kinase protein</fullName>
    </submittedName>
</protein>
<dbReference type="EMBL" id="CP011509">
    <property type="protein sequence ID" value="AKJ04212.1"/>
    <property type="molecule type" value="Genomic_DNA"/>
</dbReference>
<reference evidence="2 4" key="1">
    <citation type="submission" date="2015-05" db="EMBL/GenBank/DDBJ databases">
        <title>Genome assembly of Archangium gephyra DSM 2261.</title>
        <authorList>
            <person name="Sharma G."/>
            <person name="Subramanian S."/>
        </authorList>
    </citation>
    <scope>NUCLEOTIDE SEQUENCE [LARGE SCALE GENOMIC DNA]</scope>
    <source>
        <strain evidence="2 4">DSM 2261</strain>
    </source>
</reference>
<dbReference type="GO" id="GO:0016301">
    <property type="term" value="F:kinase activity"/>
    <property type="evidence" value="ECO:0007669"/>
    <property type="project" value="UniProtKB-KW"/>
</dbReference>
<evidence type="ECO:0000313" key="2">
    <source>
        <dbReference type="EMBL" id="AKJ04212.1"/>
    </source>
</evidence>
<dbReference type="AlphaFoldDB" id="A0AAC8TFL7"/>
<evidence type="ECO:0000259" key="1">
    <source>
        <dbReference type="Pfam" id="PF01636"/>
    </source>
</evidence>
<evidence type="ECO:0000313" key="4">
    <source>
        <dbReference type="Proteomes" id="UP000035579"/>
    </source>
</evidence>
<proteinExistence type="predicted"/>
<dbReference type="Proteomes" id="UP000256345">
    <property type="component" value="Unassembled WGS sequence"/>
</dbReference>
<sequence length="358" mass="41292">MTPALDEARAVRAGEELDLPAVDAWLKAQVPTLEGTPKVTQYAGGASNWTYRLEYSNRDLILRRPPAGTKAKSAHDMAREYTVQKALKPVYPAVPTMIGLCQDPAVIGADFYVMERIPGLILRSRLPRGLQLDAAQTRQLCLNVIDKLIELHRVDYRAVGLESIGKGTGYPRRQIEGWSDRYEKARTWNVPSFRFVRDWLAAHIPDDVSTCVIHNDWRFDNVVLHPERPTEVIGVLDWEMATLGDPLMDLGNTLAYWVHADDPWLMRITRRQPTHLPGMLRREEVVAYYLERTGLKPANQAFYEVYGLFRLAVIAQQIYYRYHHKQTRNPAFKNFWILINYFDWRCRGIIKKASRSAR</sequence>
<dbReference type="Gene3D" id="3.90.1200.10">
    <property type="match status" value="1"/>
</dbReference>
<dbReference type="Proteomes" id="UP000035579">
    <property type="component" value="Chromosome"/>
</dbReference>
<keyword evidence="3" id="KW-0418">Kinase</keyword>
<dbReference type="InterPro" id="IPR002575">
    <property type="entry name" value="Aminoglycoside_PTrfase"/>
</dbReference>
<name>A0AAC8TFL7_9BACT</name>
<dbReference type="Gene3D" id="3.30.200.20">
    <property type="entry name" value="Phosphorylase Kinase, domain 1"/>
    <property type="match status" value="1"/>
</dbReference>
<dbReference type="Pfam" id="PF01636">
    <property type="entry name" value="APH"/>
    <property type="match status" value="1"/>
</dbReference>
<dbReference type="PANTHER" id="PTHR47829:SF1">
    <property type="entry name" value="HAD FAMILY PHOSPHATASE"/>
    <property type="match status" value="1"/>
</dbReference>
<dbReference type="InterPro" id="IPR052898">
    <property type="entry name" value="ACAD10-like"/>
</dbReference>
<organism evidence="2 4">
    <name type="scientific">Archangium gephyra</name>
    <dbReference type="NCBI Taxonomy" id="48"/>
    <lineage>
        <taxon>Bacteria</taxon>
        <taxon>Pseudomonadati</taxon>
        <taxon>Myxococcota</taxon>
        <taxon>Myxococcia</taxon>
        <taxon>Myxococcales</taxon>
        <taxon>Cystobacterineae</taxon>
        <taxon>Archangiaceae</taxon>
        <taxon>Archangium</taxon>
    </lineage>
</organism>
<dbReference type="CDD" id="cd05154">
    <property type="entry name" value="ACAD10_11_N-like"/>
    <property type="match status" value="1"/>
</dbReference>
<dbReference type="RefSeq" id="WP_047858087.1">
    <property type="nucleotide sequence ID" value="NZ_CP011509.1"/>
</dbReference>
<dbReference type="EMBL" id="QUMU01000001">
    <property type="protein sequence ID" value="REG37708.1"/>
    <property type="molecule type" value="Genomic_DNA"/>
</dbReference>
<keyword evidence="5" id="KW-1185">Reference proteome</keyword>
<dbReference type="KEGG" id="age:AA314_05838"/>
<dbReference type="PANTHER" id="PTHR47829">
    <property type="entry name" value="HYDROLASE, PUTATIVE (AFU_ORTHOLOGUE AFUA_1G12880)-RELATED"/>
    <property type="match status" value="1"/>
</dbReference>
<keyword evidence="3" id="KW-0808">Transferase</keyword>
<dbReference type="SUPFAM" id="SSF56112">
    <property type="entry name" value="Protein kinase-like (PK-like)"/>
    <property type="match status" value="1"/>
</dbReference>
<reference evidence="3 5" key="2">
    <citation type="submission" date="2018-08" db="EMBL/GenBank/DDBJ databases">
        <title>Genomic Encyclopedia of Archaeal and Bacterial Type Strains, Phase II (KMG-II): from individual species to whole genera.</title>
        <authorList>
            <person name="Goeker M."/>
        </authorList>
    </citation>
    <scope>NUCLEOTIDE SEQUENCE [LARGE SCALE GENOMIC DNA]</scope>
    <source>
        <strain evidence="3 5">DSM 2261</strain>
    </source>
</reference>
<accession>A0AAC8TFL7</accession>
<dbReference type="InterPro" id="IPR041726">
    <property type="entry name" value="ACAD10_11_N"/>
</dbReference>
<gene>
    <name evidence="2" type="ORF">AA314_05838</name>
    <name evidence="3" type="ORF">ATI61_101695</name>
</gene>
<dbReference type="InterPro" id="IPR011009">
    <property type="entry name" value="Kinase-like_dom_sf"/>
</dbReference>
<evidence type="ECO:0000313" key="5">
    <source>
        <dbReference type="Proteomes" id="UP000256345"/>
    </source>
</evidence>
<feature type="domain" description="Aminoglycoside phosphotransferase" evidence="1">
    <location>
        <begin position="39"/>
        <end position="268"/>
    </location>
</feature>